<comment type="subcellular location">
    <subcellularLocation>
        <location evidence="1">Mitochondrion</location>
    </subcellularLocation>
</comment>
<dbReference type="OrthoDB" id="1107506at2759"/>
<keyword evidence="2" id="KW-0496">Mitochondrion</keyword>
<keyword evidence="3" id="KW-1015">Disulfide bond</keyword>
<dbReference type="InterPro" id="IPR036549">
    <property type="entry name" value="CX6/COA6-like_sf"/>
</dbReference>
<name>A0A835D0D0_TETSI</name>
<dbReference type="GO" id="GO:0005739">
    <property type="term" value="C:mitochondrion"/>
    <property type="evidence" value="ECO:0007669"/>
    <property type="project" value="UniProtKB-SubCell"/>
</dbReference>
<organism evidence="5 6">
    <name type="scientific">Tetracentron sinense</name>
    <name type="common">Spur-leaf</name>
    <dbReference type="NCBI Taxonomy" id="13715"/>
    <lineage>
        <taxon>Eukaryota</taxon>
        <taxon>Viridiplantae</taxon>
        <taxon>Streptophyta</taxon>
        <taxon>Embryophyta</taxon>
        <taxon>Tracheophyta</taxon>
        <taxon>Spermatophyta</taxon>
        <taxon>Magnoliopsida</taxon>
        <taxon>Trochodendrales</taxon>
        <taxon>Trochodendraceae</taxon>
        <taxon>Tetracentron</taxon>
    </lineage>
</organism>
<evidence type="ECO:0000313" key="6">
    <source>
        <dbReference type="Proteomes" id="UP000655225"/>
    </source>
</evidence>
<dbReference type="InterPro" id="IPR048280">
    <property type="entry name" value="COX6B-like"/>
</dbReference>
<dbReference type="PANTHER" id="PTHR46281">
    <property type="entry name" value="CYTOCHROME C OXIDASE SUBUNIT 6B"/>
    <property type="match status" value="1"/>
</dbReference>
<comment type="caution">
    <text evidence="5">The sequence shown here is derived from an EMBL/GenBank/DDBJ whole genome shotgun (WGS) entry which is preliminary data.</text>
</comment>
<dbReference type="Pfam" id="PF02297">
    <property type="entry name" value="COX6B"/>
    <property type="match status" value="1"/>
</dbReference>
<gene>
    <name evidence="5" type="ORF">HHK36_028576</name>
</gene>
<evidence type="ECO:0000256" key="3">
    <source>
        <dbReference type="ARBA" id="ARBA00023157"/>
    </source>
</evidence>
<evidence type="ECO:0000313" key="5">
    <source>
        <dbReference type="EMBL" id="KAF8379147.1"/>
    </source>
</evidence>
<proteinExistence type="predicted"/>
<dbReference type="AlphaFoldDB" id="A0A835D0D0"/>
<dbReference type="PANTHER" id="PTHR46281:SF2">
    <property type="entry name" value="CYTOCHROME C OXIDASE SUBUNIT 6B-1"/>
    <property type="match status" value="1"/>
</dbReference>
<feature type="region of interest" description="Disordered" evidence="4">
    <location>
        <begin position="1"/>
        <end position="45"/>
    </location>
</feature>
<dbReference type="EMBL" id="JABCRI010000022">
    <property type="protein sequence ID" value="KAF8379147.1"/>
    <property type="molecule type" value="Genomic_DNA"/>
</dbReference>
<evidence type="ECO:0000256" key="4">
    <source>
        <dbReference type="SAM" id="MobiDB-lite"/>
    </source>
</evidence>
<protein>
    <submittedName>
        <fullName evidence="5">Uncharacterized protein</fullName>
    </submittedName>
</protein>
<feature type="compositionally biased region" description="Basic and acidic residues" evidence="4">
    <location>
        <begin position="1"/>
        <end position="22"/>
    </location>
</feature>
<accession>A0A835D0D0</accession>
<dbReference type="InterPro" id="IPR003213">
    <property type="entry name" value="Cyt_c_oxidase_su6B"/>
</dbReference>
<sequence>MSRSIVDPHDKIRARDVNKVARGEQAPRSPHEPGSISKAPSKPETCPIKVSYTTLSLPYVGYRCVQAKGGDAPECEKFARYYRSLCPDEWVSKTKPISSDHHLLNINIC</sequence>
<dbReference type="Proteomes" id="UP000655225">
    <property type="component" value="Unassembled WGS sequence"/>
</dbReference>
<evidence type="ECO:0000256" key="2">
    <source>
        <dbReference type="ARBA" id="ARBA00023128"/>
    </source>
</evidence>
<dbReference type="Gene3D" id="1.10.10.140">
    <property type="entry name" value="Cytochrome c oxidase, subunit VIb"/>
    <property type="match status" value="1"/>
</dbReference>
<dbReference type="OMA" id="PRNKMRA"/>
<dbReference type="GO" id="GO:0045277">
    <property type="term" value="C:respiratory chain complex IV"/>
    <property type="evidence" value="ECO:0007669"/>
    <property type="project" value="InterPro"/>
</dbReference>
<keyword evidence="6" id="KW-1185">Reference proteome</keyword>
<dbReference type="SUPFAM" id="SSF47694">
    <property type="entry name" value="Cytochrome c oxidase subunit h"/>
    <property type="match status" value="1"/>
</dbReference>
<evidence type="ECO:0000256" key="1">
    <source>
        <dbReference type="ARBA" id="ARBA00004173"/>
    </source>
</evidence>
<reference evidence="5 6" key="1">
    <citation type="submission" date="2020-04" db="EMBL/GenBank/DDBJ databases">
        <title>Plant Genome Project.</title>
        <authorList>
            <person name="Zhang R.-G."/>
        </authorList>
    </citation>
    <scope>NUCLEOTIDE SEQUENCE [LARGE SCALE GENOMIC DNA]</scope>
    <source>
        <strain evidence="5">YNK0</strain>
        <tissue evidence="5">Leaf</tissue>
    </source>
</reference>